<protein>
    <recommendedName>
        <fullName evidence="2 5">Basal-body rod modification protein FlgD</fullName>
    </recommendedName>
</protein>
<dbReference type="PATRIC" id="fig|573060.9.peg.1005"/>
<dbReference type="AlphaFoldDB" id="C5TAM6"/>
<evidence type="ECO:0000256" key="1">
    <source>
        <dbReference type="ARBA" id="ARBA00010577"/>
    </source>
</evidence>
<comment type="function">
    <text evidence="4 5">Required for flagellar hook formation. May act as a scaffolding protein.</text>
</comment>
<comment type="similarity">
    <text evidence="1 5">Belongs to the FlgD family.</text>
</comment>
<keyword evidence="9" id="KW-0282">Flagellum</keyword>
<dbReference type="GO" id="GO:0044781">
    <property type="term" value="P:bacterial-type flagellum organization"/>
    <property type="evidence" value="ECO:0007669"/>
    <property type="project" value="UniProtKB-UniRule"/>
</dbReference>
<keyword evidence="3 5" id="KW-1005">Bacterial flagellum biogenesis</keyword>
<organism evidence="9 10">
    <name type="scientific">Acidovorax delafieldii 2AN</name>
    <dbReference type="NCBI Taxonomy" id="573060"/>
    <lineage>
        <taxon>Bacteria</taxon>
        <taxon>Pseudomonadati</taxon>
        <taxon>Pseudomonadota</taxon>
        <taxon>Betaproteobacteria</taxon>
        <taxon>Burkholderiales</taxon>
        <taxon>Comamonadaceae</taxon>
        <taxon>Acidovorax</taxon>
    </lineage>
</organism>
<dbReference type="OrthoDB" id="9785233at2"/>
<evidence type="ECO:0000256" key="3">
    <source>
        <dbReference type="ARBA" id="ARBA00022795"/>
    </source>
</evidence>
<evidence type="ECO:0000256" key="5">
    <source>
        <dbReference type="RuleBase" id="RU362076"/>
    </source>
</evidence>
<dbReference type="InterPro" id="IPR025965">
    <property type="entry name" value="FlgD/Vpr_Ig-like"/>
</dbReference>
<proteinExistence type="inferred from homology"/>
<keyword evidence="10" id="KW-1185">Reference proteome</keyword>
<keyword evidence="9" id="KW-0966">Cell projection</keyword>
<dbReference type="Proteomes" id="UP000003856">
    <property type="component" value="Unassembled WGS sequence"/>
</dbReference>
<feature type="domain" description="FlgD/Vpr Ig-like" evidence="7">
    <location>
        <begin position="105"/>
        <end position="165"/>
    </location>
</feature>
<evidence type="ECO:0000256" key="2">
    <source>
        <dbReference type="ARBA" id="ARBA00016013"/>
    </source>
</evidence>
<dbReference type="InterPro" id="IPR005648">
    <property type="entry name" value="FlgD"/>
</dbReference>
<feature type="region of interest" description="Disordered" evidence="6">
    <location>
        <begin position="1"/>
        <end position="28"/>
    </location>
</feature>
<reference evidence="9 10" key="1">
    <citation type="submission" date="2009-05" db="EMBL/GenBank/DDBJ databases">
        <title>The draft genome of Acidovorax delafieldii 2AN.</title>
        <authorList>
            <consortium name="US DOE Joint Genome Institute (JGI-PGF)"/>
            <person name="Lucas S."/>
            <person name="Copeland A."/>
            <person name="Lapidus A."/>
            <person name="Glavina del Rio T."/>
            <person name="Tice H."/>
            <person name="Bruce D."/>
            <person name="Goodwin L."/>
            <person name="Pitluck S."/>
            <person name="Larimer F."/>
            <person name="Land M.L."/>
            <person name="Hauser L."/>
            <person name="Shelobolina E.S."/>
            <person name="Picardal F."/>
            <person name="Roden E."/>
            <person name="Emerson D."/>
        </authorList>
    </citation>
    <scope>NUCLEOTIDE SEQUENCE [LARGE SCALE GENOMIC DNA]</scope>
    <source>
        <strain evidence="9 10">2AN</strain>
    </source>
</reference>
<name>C5TAM6_ACIDE</name>
<gene>
    <name evidence="9" type="ORF">AcdelDRAFT_3956</name>
</gene>
<feature type="domain" description="FlgD Tudor-like" evidence="8">
    <location>
        <begin position="88"/>
        <end position="217"/>
    </location>
</feature>
<evidence type="ECO:0000256" key="4">
    <source>
        <dbReference type="ARBA" id="ARBA00024746"/>
    </source>
</evidence>
<dbReference type="RefSeq" id="WP_005799684.1">
    <property type="nucleotide sequence ID" value="NZ_ACQT01000259.1"/>
</dbReference>
<feature type="compositionally biased region" description="Low complexity" evidence="6">
    <location>
        <begin position="1"/>
        <end position="20"/>
    </location>
</feature>
<dbReference type="Gene3D" id="2.30.30.910">
    <property type="match status" value="1"/>
</dbReference>
<dbReference type="Pfam" id="PF13861">
    <property type="entry name" value="FLgD_tudor"/>
    <property type="match status" value="1"/>
</dbReference>
<evidence type="ECO:0000259" key="8">
    <source>
        <dbReference type="Pfam" id="PF13861"/>
    </source>
</evidence>
<dbReference type="InterPro" id="IPR025963">
    <property type="entry name" value="FLgD_Tudor"/>
</dbReference>
<evidence type="ECO:0000259" key="7">
    <source>
        <dbReference type="Pfam" id="PF13860"/>
    </source>
</evidence>
<dbReference type="Gene3D" id="2.60.40.4070">
    <property type="match status" value="1"/>
</dbReference>
<evidence type="ECO:0000256" key="6">
    <source>
        <dbReference type="SAM" id="MobiDB-lite"/>
    </source>
</evidence>
<keyword evidence="9" id="KW-0969">Cilium</keyword>
<evidence type="ECO:0000313" key="9">
    <source>
        <dbReference type="EMBL" id="EER58471.1"/>
    </source>
</evidence>
<dbReference type="Pfam" id="PF03963">
    <property type="entry name" value="FlgD"/>
    <property type="match status" value="1"/>
</dbReference>
<dbReference type="EMBL" id="ACQT01000259">
    <property type="protein sequence ID" value="EER58471.1"/>
    <property type="molecule type" value="Genomic_DNA"/>
</dbReference>
<comment type="caution">
    <text evidence="9">The sequence shown here is derived from an EMBL/GenBank/DDBJ whole genome shotgun (WGS) entry which is preliminary data.</text>
</comment>
<evidence type="ECO:0000313" key="10">
    <source>
        <dbReference type="Proteomes" id="UP000003856"/>
    </source>
</evidence>
<dbReference type="Pfam" id="PF13860">
    <property type="entry name" value="FlgD_ig"/>
    <property type="match status" value="1"/>
</dbReference>
<sequence length="220" mass="22594">MITSATSTTSTAAATSGTATKADPATDPNAAQDRFLKLLVAQLNNQDPMNPLDNAQMTSQMAQINTVTGIQQLNQTMKSMADQFSALQVLQGASMIGRSVVTEGNNLPVADGVGKGMFDLSAAAGDVKVEVLTAGGQLVGSVDLGAQTQGRHQFEWDASKYAGSKEGLRFKVTALNGSTAVESTPLLQSKVVSAGADGGLLTLDLEGGGTVTYSQVKAIL</sequence>
<accession>C5TAM6</accession>